<reference evidence="4" key="1">
    <citation type="journal article" date="2019" name="Int. J. Syst. Evol. Microbiol.">
        <title>The Global Catalogue of Microorganisms (GCM) 10K type strain sequencing project: providing services to taxonomists for standard genome sequencing and annotation.</title>
        <authorList>
            <consortium name="The Broad Institute Genomics Platform"/>
            <consortium name="The Broad Institute Genome Sequencing Center for Infectious Disease"/>
            <person name="Wu L."/>
            <person name="Ma J."/>
        </authorList>
    </citation>
    <scope>NUCLEOTIDE SEQUENCE [LARGE SCALE GENOMIC DNA]</scope>
    <source>
        <strain evidence="4">CECT 7477</strain>
    </source>
</reference>
<dbReference type="InterPro" id="IPR050463">
    <property type="entry name" value="Gfo/Idh/MocA_oxidrdct_glycsds"/>
</dbReference>
<keyword evidence="4" id="KW-1185">Reference proteome</keyword>
<gene>
    <name evidence="3" type="ORF">ACFOUT_00980</name>
</gene>
<dbReference type="Pfam" id="PF01408">
    <property type="entry name" value="GFO_IDH_MocA"/>
    <property type="match status" value="1"/>
</dbReference>
<accession>A0ABV8JKZ8</accession>
<dbReference type="InterPro" id="IPR000683">
    <property type="entry name" value="Gfo/Idh/MocA-like_OxRdtase_N"/>
</dbReference>
<dbReference type="PROSITE" id="PS51318">
    <property type="entry name" value="TAT"/>
    <property type="match status" value="1"/>
</dbReference>
<dbReference type="SUPFAM" id="SSF55347">
    <property type="entry name" value="Glyceraldehyde-3-phosphate dehydrogenase-like, C-terminal domain"/>
    <property type="match status" value="1"/>
</dbReference>
<evidence type="ECO:0000313" key="3">
    <source>
        <dbReference type="EMBL" id="MFC4094428.1"/>
    </source>
</evidence>
<dbReference type="InterPro" id="IPR006311">
    <property type="entry name" value="TAT_signal"/>
</dbReference>
<dbReference type="Pfam" id="PF19051">
    <property type="entry name" value="GFO_IDH_MocA_C2"/>
    <property type="match status" value="1"/>
</dbReference>
<dbReference type="EMBL" id="JBHSAW010000001">
    <property type="protein sequence ID" value="MFC4094428.1"/>
    <property type="molecule type" value="Genomic_DNA"/>
</dbReference>
<comment type="caution">
    <text evidence="3">The sequence shown here is derived from an EMBL/GenBank/DDBJ whole genome shotgun (WGS) entry which is preliminary data.</text>
</comment>
<feature type="domain" description="Gfo/Idh/MocA-like oxidoreductase N-terminal" evidence="1">
    <location>
        <begin position="43"/>
        <end position="166"/>
    </location>
</feature>
<dbReference type="Proteomes" id="UP001595814">
    <property type="component" value="Unassembled WGS sequence"/>
</dbReference>
<protein>
    <submittedName>
        <fullName evidence="3">Gfo/Idh/MocA family protein</fullName>
    </submittedName>
</protein>
<dbReference type="InterPro" id="IPR036291">
    <property type="entry name" value="NAD(P)-bd_dom_sf"/>
</dbReference>
<sequence length="449" mass="50314">MNGTRRQFLRKGSLAFMGTGAAFMFPMELLASMRKRVSPNDQINVGLIGCNGMGFSNLSSMLKLNEINVAALCDVDESVLKKRTADLEKAGVKKPKWYKDYRLLLEDKDVDIVIIGTPDHWHCLQLIDSLKAGKDVYCEKPIANSVEEADIMLNYVGASDRIVQVGQWQRSQPHFVDAIDFVHSGKLGEIRLAKAWAYQGWMKPVPVLENTNVPEGVDYKMWLGPASQMPFNKNRFHFNFRWFWDYAGGLMTDWGVHLIDYALYGMKAGRPKSVMALGGKFAYPNDASETPDTLQTVFEYDGFSILWEHATGIDGGNYGRNHGIAFIGNNGTLVVDRNGWEVIPEEEFQGWGKKGIPKMEAIKKDKGDKSGLDLHTANFIDAVKSRDASQLNAPIKVGYDAALVSHMGNVAYKSGNRIYWDDAKAGFKQTEANQFLKANYQNGWKLPML</sequence>
<dbReference type="SUPFAM" id="SSF51735">
    <property type="entry name" value="NAD(P)-binding Rossmann-fold domains"/>
    <property type="match status" value="1"/>
</dbReference>
<evidence type="ECO:0000259" key="1">
    <source>
        <dbReference type="Pfam" id="PF01408"/>
    </source>
</evidence>
<dbReference type="Gene3D" id="3.30.360.10">
    <property type="entry name" value="Dihydrodipicolinate Reductase, domain 2"/>
    <property type="match status" value="1"/>
</dbReference>
<dbReference type="Gene3D" id="3.40.50.720">
    <property type="entry name" value="NAD(P)-binding Rossmann-like Domain"/>
    <property type="match status" value="1"/>
</dbReference>
<dbReference type="RefSeq" id="WP_192462653.1">
    <property type="nucleotide sequence ID" value="NZ_JACYFJ010000004.1"/>
</dbReference>
<name>A0ABV8JKZ8_9FLAO</name>
<feature type="domain" description="Gfo/Idh/MocA-like oxidoreductase bacterial type C-terminal" evidence="2">
    <location>
        <begin position="207"/>
        <end position="264"/>
    </location>
</feature>
<dbReference type="InterPro" id="IPR043906">
    <property type="entry name" value="Gfo/Idh/MocA_OxRdtase_bact_C"/>
</dbReference>
<dbReference type="PANTHER" id="PTHR43818:SF5">
    <property type="entry name" value="OXIDOREDUCTASE FAMILY PROTEIN"/>
    <property type="match status" value="1"/>
</dbReference>
<organism evidence="3 4">
    <name type="scientific">Euzebyella saccharophila</name>
    <dbReference type="NCBI Taxonomy" id="679664"/>
    <lineage>
        <taxon>Bacteria</taxon>
        <taxon>Pseudomonadati</taxon>
        <taxon>Bacteroidota</taxon>
        <taxon>Flavobacteriia</taxon>
        <taxon>Flavobacteriales</taxon>
        <taxon>Flavobacteriaceae</taxon>
        <taxon>Euzebyella</taxon>
    </lineage>
</organism>
<evidence type="ECO:0000259" key="2">
    <source>
        <dbReference type="Pfam" id="PF19051"/>
    </source>
</evidence>
<proteinExistence type="predicted"/>
<dbReference type="PANTHER" id="PTHR43818">
    <property type="entry name" value="BCDNA.GH03377"/>
    <property type="match status" value="1"/>
</dbReference>
<evidence type="ECO:0000313" key="4">
    <source>
        <dbReference type="Proteomes" id="UP001595814"/>
    </source>
</evidence>